<comment type="similarity">
    <text evidence="1">Belongs to the NmrA-type oxidoreductase family. Isoflavone reductase subfamily.</text>
</comment>
<dbReference type="CDD" id="cd05259">
    <property type="entry name" value="PCBER_SDR_a"/>
    <property type="match status" value="1"/>
</dbReference>
<dbReference type="InterPro" id="IPR045312">
    <property type="entry name" value="PCBER-like"/>
</dbReference>
<reference evidence="6" key="1">
    <citation type="journal article" date="1999" name="J. Biol. Chem.">
        <title>Evolution of plant defense mechanisms. Relationships of phenylcoumaran benzylic ether reductases to pinoresinol-lariciresinol and isoflavone reductases.</title>
        <authorList>
            <person name="Gang D.R."/>
            <person name="Kasahara H."/>
            <person name="Xia Z.Q."/>
            <person name="Vander Mijnsbrugge K."/>
            <person name="Bauw G."/>
            <person name="Boerjan W."/>
            <person name="Van Montagu M."/>
            <person name="Davin L.B."/>
            <person name="Lewis N.G."/>
        </authorList>
    </citation>
    <scope>NUCLEOTIDE SEQUENCE</scope>
    <source>
        <tissue evidence="6">Young stem</tissue>
    </source>
</reference>
<dbReference type="InterPro" id="IPR050608">
    <property type="entry name" value="NmrA-type/Isoflavone_red_sf"/>
</dbReference>
<feature type="domain" description="NmrA-like" evidence="4">
    <location>
        <begin position="4"/>
        <end position="304"/>
    </location>
</feature>
<reference evidence="6" key="2">
    <citation type="submission" date="2000-03" db="EMBL/GenBank/DDBJ databases">
        <authorList>
            <person name="Gang D.R."/>
            <person name="Kasahara H."/>
            <person name="Xia Z.Q."/>
            <person name="Davin L.B."/>
            <person name="Lewis N.G."/>
        </authorList>
    </citation>
    <scope>NUCLEOTIDE SEQUENCE</scope>
    <source>
        <tissue evidence="6">Young stem</tissue>
    </source>
</reference>
<dbReference type="SUPFAM" id="SSF51735">
    <property type="entry name" value="NAD(P)-binding Rossmann-fold domains"/>
    <property type="match status" value="1"/>
</dbReference>
<dbReference type="InterPro" id="IPR008030">
    <property type="entry name" value="NmrA-like"/>
</dbReference>
<keyword evidence="2" id="KW-0521">NADP</keyword>
<dbReference type="PANTHER" id="PTHR43349:SF35">
    <property type="entry name" value="PHENYLCOUMARAN BENZYLIC ETHER REDUCTASE 1"/>
    <property type="match status" value="1"/>
</dbReference>
<sequence length="308" mass="33342">MGSKSKILIIGATGYIGRQVAKASLALSHPTFLLVRDSPASSKPEKAQLLDSFKASGANILKGSLEDHASLVEAVKKVDVVISTVGGEQIANQFNIIKAIKEVGTIKRFLPSEFGNDVDNVHAVEPAKSVFELKAQVRRAIEAESIPYTYVSSNCFAGYFLPSFAQAGLTSPPRDKVVILGDGNAKAVYVKEEDIGTFAIKAADDPRTLNKTLYLRLPANTLSFNELVALWEKKIGKTLEKVYVPEEHVVKLIAETPFPANIVIAIGHSIFVKGDQTNFDIGPDGVEGSLLYPDVKYTTVDEYLSAFV</sequence>
<evidence type="ECO:0000256" key="1">
    <source>
        <dbReference type="ARBA" id="ARBA00005725"/>
    </source>
</evidence>
<proteinExistence type="evidence at transcript level"/>
<evidence type="ECO:0000313" key="5">
    <source>
        <dbReference type="EMBL" id="AAF64177.1"/>
    </source>
</evidence>
<name>Q9LDB5_TSUHE</name>
<evidence type="ECO:0000313" key="6">
    <source>
        <dbReference type="EMBL" id="AAF64178.1"/>
    </source>
</evidence>
<dbReference type="InterPro" id="IPR036291">
    <property type="entry name" value="NAD(P)-bd_dom_sf"/>
</dbReference>
<dbReference type="EMBL" id="AF242494">
    <property type="protein sequence ID" value="AAF64177.1"/>
    <property type="molecule type" value="mRNA"/>
</dbReference>
<evidence type="ECO:0000256" key="3">
    <source>
        <dbReference type="ARBA" id="ARBA00023002"/>
    </source>
</evidence>
<keyword evidence="3" id="KW-0560">Oxidoreductase</keyword>
<dbReference type="GO" id="GO:0016491">
    <property type="term" value="F:oxidoreductase activity"/>
    <property type="evidence" value="ECO:0007669"/>
    <property type="project" value="UniProtKB-KW"/>
</dbReference>
<dbReference type="Gene3D" id="3.40.50.720">
    <property type="entry name" value="NAD(P)-binding Rossmann-like Domain"/>
    <property type="match status" value="1"/>
</dbReference>
<evidence type="ECO:0000259" key="4">
    <source>
        <dbReference type="Pfam" id="PF05368"/>
    </source>
</evidence>
<dbReference type="PANTHER" id="PTHR43349">
    <property type="entry name" value="PINORESINOL REDUCTASE-RELATED"/>
    <property type="match status" value="1"/>
</dbReference>
<dbReference type="Gene3D" id="3.90.25.10">
    <property type="entry name" value="UDP-galactose 4-epimerase, domain 1"/>
    <property type="match status" value="1"/>
</dbReference>
<dbReference type="EMBL" id="AF242495">
    <property type="protein sequence ID" value="AAF64178.1"/>
    <property type="molecule type" value="mRNA"/>
</dbReference>
<accession>Q9LDB5</accession>
<evidence type="ECO:0000256" key="2">
    <source>
        <dbReference type="ARBA" id="ARBA00022857"/>
    </source>
</evidence>
<dbReference type="Pfam" id="PF05368">
    <property type="entry name" value="NmrA"/>
    <property type="match status" value="1"/>
</dbReference>
<dbReference type="AlphaFoldDB" id="Q9LDB5"/>
<organism evidence="6">
    <name type="scientific">Tsuga heterophylla</name>
    <name type="common">Western hemlock</name>
    <name type="synonym">Abies heterophylla</name>
    <dbReference type="NCBI Taxonomy" id="3359"/>
    <lineage>
        <taxon>Eukaryota</taxon>
        <taxon>Viridiplantae</taxon>
        <taxon>Streptophyta</taxon>
        <taxon>Embryophyta</taxon>
        <taxon>Tracheophyta</taxon>
        <taxon>Spermatophyta</taxon>
        <taxon>Pinopsida</taxon>
        <taxon>Pinidae</taxon>
        <taxon>Conifers I</taxon>
        <taxon>Pinales</taxon>
        <taxon>Pinaceae</taxon>
        <taxon>Tsuga</taxon>
    </lineage>
</organism>
<protein>
    <submittedName>
        <fullName evidence="5">Phenylcoumaran benzylic ether reductase homolog TH2</fullName>
    </submittedName>
    <submittedName>
        <fullName evidence="6">Phenylcoumaran benzylic ether reductase homolog TH3</fullName>
    </submittedName>
</protein>